<evidence type="ECO:0000256" key="1">
    <source>
        <dbReference type="SAM" id="MobiDB-lite"/>
    </source>
</evidence>
<name>A0A0P1AHB9_PLAHL</name>
<organism evidence="2 3">
    <name type="scientific">Plasmopara halstedii</name>
    <name type="common">Downy mildew of sunflower</name>
    <dbReference type="NCBI Taxonomy" id="4781"/>
    <lineage>
        <taxon>Eukaryota</taxon>
        <taxon>Sar</taxon>
        <taxon>Stramenopiles</taxon>
        <taxon>Oomycota</taxon>
        <taxon>Peronosporomycetes</taxon>
        <taxon>Peronosporales</taxon>
        <taxon>Peronosporaceae</taxon>
        <taxon>Plasmopara</taxon>
    </lineage>
</organism>
<evidence type="ECO:0000313" key="2">
    <source>
        <dbReference type="EMBL" id="CEG40607.1"/>
    </source>
</evidence>
<protein>
    <submittedName>
        <fullName evidence="2">Uncharacterized protein</fullName>
    </submittedName>
</protein>
<keyword evidence="3" id="KW-1185">Reference proteome</keyword>
<dbReference type="EMBL" id="CCYD01000523">
    <property type="protein sequence ID" value="CEG40607.1"/>
    <property type="molecule type" value="Genomic_DNA"/>
</dbReference>
<dbReference type="Proteomes" id="UP000054928">
    <property type="component" value="Unassembled WGS sequence"/>
</dbReference>
<sequence>MYDSVRYKSRRGRGPRRLSPHAGDPSRFQGFAGAAVHYLSQISEVYESLIRGGLPL</sequence>
<dbReference type="AlphaFoldDB" id="A0A0P1AHB9"/>
<feature type="region of interest" description="Disordered" evidence="1">
    <location>
        <begin position="1"/>
        <end position="24"/>
    </location>
</feature>
<evidence type="ECO:0000313" key="3">
    <source>
        <dbReference type="Proteomes" id="UP000054928"/>
    </source>
</evidence>
<accession>A0A0P1AHB9</accession>
<feature type="compositionally biased region" description="Basic residues" evidence="1">
    <location>
        <begin position="7"/>
        <end position="19"/>
    </location>
</feature>
<dbReference type="GeneID" id="36405848"/>
<dbReference type="RefSeq" id="XP_024576976.1">
    <property type="nucleotide sequence ID" value="XM_024726284.1"/>
</dbReference>
<reference evidence="3" key="1">
    <citation type="submission" date="2014-09" db="EMBL/GenBank/DDBJ databases">
        <authorList>
            <person name="Sharma Rahul"/>
            <person name="Thines Marco"/>
        </authorList>
    </citation>
    <scope>NUCLEOTIDE SEQUENCE [LARGE SCALE GENOMIC DNA]</scope>
</reference>
<proteinExistence type="predicted"/>